<reference evidence="3 4" key="1">
    <citation type="submission" date="2021-05" db="EMBL/GenBank/DDBJ databases">
        <title>Genome Assembly of Synthetic Allotetraploid Brassica napus Reveals Homoeologous Exchanges between Subgenomes.</title>
        <authorList>
            <person name="Davis J.T."/>
        </authorList>
    </citation>
    <scope>NUCLEOTIDE SEQUENCE [LARGE SCALE GENOMIC DNA]</scope>
    <source>
        <strain evidence="4">cv. Da-Ae</strain>
        <tissue evidence="3">Seedling</tissue>
    </source>
</reference>
<feature type="region of interest" description="Disordered" evidence="1">
    <location>
        <begin position="105"/>
        <end position="151"/>
    </location>
</feature>
<evidence type="ECO:0000313" key="3">
    <source>
        <dbReference type="EMBL" id="KAH0932941.1"/>
    </source>
</evidence>
<feature type="compositionally biased region" description="Polar residues" evidence="1">
    <location>
        <begin position="105"/>
        <end position="117"/>
    </location>
</feature>
<feature type="region of interest" description="Disordered" evidence="1">
    <location>
        <begin position="251"/>
        <end position="291"/>
    </location>
</feature>
<feature type="non-terminal residue" evidence="3">
    <location>
        <position position="434"/>
    </location>
</feature>
<feature type="compositionally biased region" description="Low complexity" evidence="1">
    <location>
        <begin position="312"/>
        <end position="332"/>
    </location>
</feature>
<protein>
    <recommendedName>
        <fullName evidence="2">Zinc knuckle CX2CX4HX4C domain-containing protein</fullName>
    </recommendedName>
</protein>
<comment type="caution">
    <text evidence="3">The sequence shown here is derived from an EMBL/GenBank/DDBJ whole genome shotgun (WGS) entry which is preliminary data.</text>
</comment>
<name>A0ABQ8DUA0_BRANA</name>
<evidence type="ECO:0000256" key="1">
    <source>
        <dbReference type="SAM" id="MobiDB-lite"/>
    </source>
</evidence>
<feature type="region of interest" description="Disordered" evidence="1">
    <location>
        <begin position="310"/>
        <end position="333"/>
    </location>
</feature>
<organism evidence="3 4">
    <name type="scientific">Brassica napus</name>
    <name type="common">Rape</name>
    <dbReference type="NCBI Taxonomy" id="3708"/>
    <lineage>
        <taxon>Eukaryota</taxon>
        <taxon>Viridiplantae</taxon>
        <taxon>Streptophyta</taxon>
        <taxon>Embryophyta</taxon>
        <taxon>Tracheophyta</taxon>
        <taxon>Spermatophyta</taxon>
        <taxon>Magnoliopsida</taxon>
        <taxon>eudicotyledons</taxon>
        <taxon>Gunneridae</taxon>
        <taxon>Pentapetalae</taxon>
        <taxon>rosids</taxon>
        <taxon>malvids</taxon>
        <taxon>Brassicales</taxon>
        <taxon>Brassicaceae</taxon>
        <taxon>Brassiceae</taxon>
        <taxon>Brassica</taxon>
    </lineage>
</organism>
<dbReference type="EMBL" id="JAGKQM010000003">
    <property type="protein sequence ID" value="KAH0932941.1"/>
    <property type="molecule type" value="Genomic_DNA"/>
</dbReference>
<feature type="compositionally biased region" description="Polar residues" evidence="1">
    <location>
        <begin position="259"/>
        <end position="275"/>
    </location>
</feature>
<proteinExistence type="predicted"/>
<sequence length="434" mass="48457">MKCLRRYCSADLPVLDHYTLTHQKLFKIPSPLWKNPRSIEETESLPTGPLRILLDALEPLTLESMVDFSTGEEVPITFQYEKIANFCKNCNMLTHTSRYCTRKAPNQSLNDQQNSHYSESHRDLHVSRRHSSQSDRQVLYSPRLPPPVRANNKGVEIFHQRVDRHGKSFGDRVTSEISQVRPLKNKITPDNSSGSPPKMVQGRASANQERKSVKERLRLPPPPQLQWRVRERQNTPPIQSLPLPMQELAEPQPILGPLGSSSGLAVGSKPSSTTGAKRRGRPPGAKKTHINAMSMGGSAKKMIFSKVQASPARTNSTPSSARRARATTSSSSGGTEIKVWTDAWISTTSRIIPYGPLKEGTNDLYVSDLINRGTCEWNIEMISRIMPDFVEEILTIKPSKTEARDSYIWYPAKSGIYSAKSGYAAAIADKELVD</sequence>
<feature type="compositionally biased region" description="Basic residues" evidence="1">
    <location>
        <begin position="276"/>
        <end position="289"/>
    </location>
</feature>
<evidence type="ECO:0000259" key="2">
    <source>
        <dbReference type="Pfam" id="PF14392"/>
    </source>
</evidence>
<feature type="compositionally biased region" description="Basic and acidic residues" evidence="1">
    <location>
        <begin position="208"/>
        <end position="218"/>
    </location>
</feature>
<dbReference type="Pfam" id="PF14392">
    <property type="entry name" value="zf-CCHC_4"/>
    <property type="match status" value="1"/>
</dbReference>
<evidence type="ECO:0000313" key="4">
    <source>
        <dbReference type="Proteomes" id="UP000824890"/>
    </source>
</evidence>
<feature type="region of interest" description="Disordered" evidence="1">
    <location>
        <begin position="166"/>
        <end position="231"/>
    </location>
</feature>
<dbReference type="Proteomes" id="UP000824890">
    <property type="component" value="Unassembled WGS sequence"/>
</dbReference>
<keyword evidence="4" id="KW-1185">Reference proteome</keyword>
<feature type="domain" description="Zinc knuckle CX2CX4HX4C" evidence="2">
    <location>
        <begin position="54"/>
        <end position="101"/>
    </location>
</feature>
<dbReference type="InterPro" id="IPR025836">
    <property type="entry name" value="Zn_knuckle_CX2CX4HX4C"/>
</dbReference>
<gene>
    <name evidence="3" type="ORF">HID58_010058</name>
</gene>
<accession>A0ABQ8DUA0</accession>